<dbReference type="AlphaFoldDB" id="A0A0U1LNP6"/>
<name>A0A0U1LNP6_TALIS</name>
<gene>
    <name evidence="2" type="ORF">PISL3812_01781</name>
</gene>
<dbReference type="PANTHER" id="PTHR43539">
    <property type="entry name" value="FLAVIN-BINDING MONOOXYGENASE-LIKE PROTEIN (AFU_ORTHOLOGUE AFUA_4G09220)"/>
    <property type="match status" value="1"/>
</dbReference>
<dbReference type="STRING" id="28573.A0A0U1LNP6"/>
<dbReference type="OrthoDB" id="74360at2759"/>
<proteinExistence type="predicted"/>
<sequence>MSTYAPKSTCLDRLPCIMPSRNIPEDVDAPSICKTFTSKIDSLEKDDFVSHAIWRDFSSLTGTLRTLYSADFIHPTWRGLCCERQVMPFQLSCETAHVVRPNPKHAWITVPFTFAIKSPLECSCLGYLNLIPGESGDWKIWVMCTMLDQLCGYANVDQLDPIDSYSFCDEEQHDSASRSNEIKQEVYDCVVIGAGQAGLSMAGRLKALGVSYICIESNNKVGDSWRLRYDSARLHTVREYGHLPFERTFTPDYPQWLTKDDLAKGFSDWAKKFGINILLSTTVGSGSWDESKREWTLHLQRRSIDGEKIEKMTITSSNVVLGVGGGCLTPLFPKYENEDKFKGHDVAEDMVNAGLASVTMIQRGKTLVIPIQEYKKISELLYNADTPTTISDIRSFLRPFAVSRKLGLEATRAGYIKNPDKYAGLLKAGFLLDREEEITRHLNDRFGGHYLDVGASKMIADGLIKMKSGSLPVSYTEDGLLFADGSHLKADVVVFTTGFRGNMRDSARQLFGDEVADRADDYWGINPEGEIKGAFKPTGQPGLWYIGGGIGHSRFFSRFIAMQIKAELEGRKFPIFNEKQPNIWGEI</sequence>
<dbReference type="PANTHER" id="PTHR43539:SF68">
    <property type="entry name" value="FLAVIN-BINDING MONOOXYGENASE-LIKE PROTEIN (AFU_ORTHOLOGUE AFUA_4G09220)"/>
    <property type="match status" value="1"/>
</dbReference>
<keyword evidence="3" id="KW-1185">Reference proteome</keyword>
<keyword evidence="2" id="KW-0503">Monooxygenase</keyword>
<evidence type="ECO:0000313" key="2">
    <source>
        <dbReference type="EMBL" id="CRG84500.1"/>
    </source>
</evidence>
<reference evidence="2 3" key="1">
    <citation type="submission" date="2015-04" db="EMBL/GenBank/DDBJ databases">
        <authorList>
            <person name="Syromyatnikov M.Y."/>
            <person name="Popov V.N."/>
        </authorList>
    </citation>
    <scope>NUCLEOTIDE SEQUENCE [LARGE SCALE GENOMIC DNA]</scope>
    <source>
        <strain evidence="2">WF-38-12</strain>
    </source>
</reference>
<evidence type="ECO:0000313" key="3">
    <source>
        <dbReference type="Proteomes" id="UP000054383"/>
    </source>
</evidence>
<dbReference type="Proteomes" id="UP000054383">
    <property type="component" value="Unassembled WGS sequence"/>
</dbReference>
<dbReference type="Gene3D" id="3.50.50.60">
    <property type="entry name" value="FAD/NAD(P)-binding domain"/>
    <property type="match status" value="2"/>
</dbReference>
<accession>A0A0U1LNP6</accession>
<keyword evidence="1" id="KW-0560">Oxidoreductase</keyword>
<organism evidence="2 3">
    <name type="scientific">Talaromyces islandicus</name>
    <name type="common">Penicillium islandicum</name>
    <dbReference type="NCBI Taxonomy" id="28573"/>
    <lineage>
        <taxon>Eukaryota</taxon>
        <taxon>Fungi</taxon>
        <taxon>Dikarya</taxon>
        <taxon>Ascomycota</taxon>
        <taxon>Pezizomycotina</taxon>
        <taxon>Eurotiomycetes</taxon>
        <taxon>Eurotiomycetidae</taxon>
        <taxon>Eurotiales</taxon>
        <taxon>Trichocomaceae</taxon>
        <taxon>Talaromyces</taxon>
        <taxon>Talaromyces sect. Islandici</taxon>
    </lineage>
</organism>
<dbReference type="SUPFAM" id="SSF51905">
    <property type="entry name" value="FAD/NAD(P)-binding domain"/>
    <property type="match status" value="1"/>
</dbReference>
<dbReference type="EMBL" id="CVMT01000001">
    <property type="protein sequence ID" value="CRG84500.1"/>
    <property type="molecule type" value="Genomic_DNA"/>
</dbReference>
<dbReference type="OMA" id="IWILRTI"/>
<dbReference type="GO" id="GO:0004497">
    <property type="term" value="F:monooxygenase activity"/>
    <property type="evidence" value="ECO:0007669"/>
    <property type="project" value="UniProtKB-KW"/>
</dbReference>
<dbReference type="InterPro" id="IPR050982">
    <property type="entry name" value="Auxin_biosynth/cation_transpt"/>
</dbReference>
<dbReference type="InterPro" id="IPR036188">
    <property type="entry name" value="FAD/NAD-bd_sf"/>
</dbReference>
<evidence type="ECO:0000256" key="1">
    <source>
        <dbReference type="ARBA" id="ARBA00023002"/>
    </source>
</evidence>
<protein>
    <submittedName>
        <fullName evidence="2">4-hydroxyacetophenone monooxygenase</fullName>
    </submittedName>
</protein>
<dbReference type="GO" id="GO:0050660">
    <property type="term" value="F:flavin adenine dinucleotide binding"/>
    <property type="evidence" value="ECO:0007669"/>
    <property type="project" value="TreeGrafter"/>
</dbReference>